<dbReference type="Proteomes" id="UP000188268">
    <property type="component" value="Unassembled WGS sequence"/>
</dbReference>
<evidence type="ECO:0000313" key="2">
    <source>
        <dbReference type="EMBL" id="OMO57639.1"/>
    </source>
</evidence>
<accession>A0A1R3GHX0</accession>
<dbReference type="EMBL" id="AWWV01014324">
    <property type="protein sequence ID" value="OMO57639.1"/>
    <property type="molecule type" value="Genomic_DNA"/>
</dbReference>
<evidence type="ECO:0000256" key="1">
    <source>
        <dbReference type="SAM" id="MobiDB-lite"/>
    </source>
</evidence>
<dbReference type="AlphaFoldDB" id="A0A1R3GHX0"/>
<evidence type="ECO:0000313" key="3">
    <source>
        <dbReference type="Proteomes" id="UP000188268"/>
    </source>
</evidence>
<gene>
    <name evidence="2" type="ORF">CCACVL1_25724</name>
</gene>
<comment type="caution">
    <text evidence="2">The sequence shown here is derived from an EMBL/GenBank/DDBJ whole genome shotgun (WGS) entry which is preliminary data.</text>
</comment>
<sequence>MENNPQIVNQSLHSPKEDTPVHSRFLSSPYEFPHKDLHSPL</sequence>
<reference evidence="2 3" key="1">
    <citation type="submission" date="2013-09" db="EMBL/GenBank/DDBJ databases">
        <title>Corchorus capsularis genome sequencing.</title>
        <authorList>
            <person name="Alam M."/>
            <person name="Haque M.S."/>
            <person name="Islam M.S."/>
            <person name="Emdad E.M."/>
            <person name="Islam M.M."/>
            <person name="Ahmed B."/>
            <person name="Halim A."/>
            <person name="Hossen Q.M.M."/>
            <person name="Hossain M.Z."/>
            <person name="Ahmed R."/>
            <person name="Khan M.M."/>
            <person name="Islam R."/>
            <person name="Rashid M.M."/>
            <person name="Khan S.A."/>
            <person name="Rahman M.S."/>
            <person name="Alam M."/>
        </authorList>
    </citation>
    <scope>NUCLEOTIDE SEQUENCE [LARGE SCALE GENOMIC DNA]</scope>
    <source>
        <strain evidence="3">cv. CVL-1</strain>
        <tissue evidence="2">Whole seedling</tissue>
    </source>
</reference>
<dbReference type="Gramene" id="OMO57639">
    <property type="protein sequence ID" value="OMO57639"/>
    <property type="gene ID" value="CCACVL1_25724"/>
</dbReference>
<feature type="compositionally biased region" description="Polar residues" evidence="1">
    <location>
        <begin position="1"/>
        <end position="13"/>
    </location>
</feature>
<proteinExistence type="predicted"/>
<keyword evidence="3" id="KW-1185">Reference proteome</keyword>
<feature type="compositionally biased region" description="Basic and acidic residues" evidence="1">
    <location>
        <begin position="32"/>
        <end position="41"/>
    </location>
</feature>
<feature type="region of interest" description="Disordered" evidence="1">
    <location>
        <begin position="1"/>
        <end position="41"/>
    </location>
</feature>
<protein>
    <submittedName>
        <fullName evidence="2">Uncharacterized protein</fullName>
    </submittedName>
</protein>
<name>A0A1R3GHX0_COCAP</name>
<organism evidence="2 3">
    <name type="scientific">Corchorus capsularis</name>
    <name type="common">Jute</name>
    <dbReference type="NCBI Taxonomy" id="210143"/>
    <lineage>
        <taxon>Eukaryota</taxon>
        <taxon>Viridiplantae</taxon>
        <taxon>Streptophyta</taxon>
        <taxon>Embryophyta</taxon>
        <taxon>Tracheophyta</taxon>
        <taxon>Spermatophyta</taxon>
        <taxon>Magnoliopsida</taxon>
        <taxon>eudicotyledons</taxon>
        <taxon>Gunneridae</taxon>
        <taxon>Pentapetalae</taxon>
        <taxon>rosids</taxon>
        <taxon>malvids</taxon>
        <taxon>Malvales</taxon>
        <taxon>Malvaceae</taxon>
        <taxon>Grewioideae</taxon>
        <taxon>Apeibeae</taxon>
        <taxon>Corchorus</taxon>
    </lineage>
</organism>